<dbReference type="EMBL" id="FPAA01000016">
    <property type="protein sequence ID" value="SFT00692.1"/>
    <property type="molecule type" value="Genomic_DNA"/>
</dbReference>
<name>A0A1I6UGY8_9BACL</name>
<dbReference type="AlphaFoldDB" id="A0A1I6UGY8"/>
<dbReference type="Proteomes" id="UP000198660">
    <property type="component" value="Unassembled WGS sequence"/>
</dbReference>
<dbReference type="GO" id="GO:0031179">
    <property type="term" value="P:peptide modification"/>
    <property type="evidence" value="ECO:0007669"/>
    <property type="project" value="InterPro"/>
</dbReference>
<feature type="binding site" evidence="1">
    <location>
        <position position="363"/>
    </location>
    <ligand>
        <name>Zn(2+)</name>
        <dbReference type="ChEBI" id="CHEBI:29105"/>
    </ligand>
</feature>
<keyword evidence="1" id="KW-0479">Metal-binding</keyword>
<proteinExistence type="predicted"/>
<keyword evidence="3" id="KW-1185">Reference proteome</keyword>
<dbReference type="Gene3D" id="1.50.10.20">
    <property type="match status" value="1"/>
</dbReference>
<dbReference type="GO" id="GO:0046872">
    <property type="term" value="F:metal ion binding"/>
    <property type="evidence" value="ECO:0007669"/>
    <property type="project" value="UniProtKB-KW"/>
</dbReference>
<accession>A0A1I6UGY8</accession>
<organism evidence="2 3">
    <name type="scientific">Marininema halotolerans</name>
    <dbReference type="NCBI Taxonomy" id="1155944"/>
    <lineage>
        <taxon>Bacteria</taxon>
        <taxon>Bacillati</taxon>
        <taxon>Bacillota</taxon>
        <taxon>Bacilli</taxon>
        <taxon>Bacillales</taxon>
        <taxon>Thermoactinomycetaceae</taxon>
        <taxon>Marininema</taxon>
    </lineage>
</organism>
<gene>
    <name evidence="2" type="ORF">SAMN05444972_11649</name>
</gene>
<dbReference type="SMART" id="SM01260">
    <property type="entry name" value="LANC_like"/>
    <property type="match status" value="1"/>
</dbReference>
<dbReference type="CDD" id="cd04793">
    <property type="entry name" value="LanC"/>
    <property type="match status" value="1"/>
</dbReference>
<protein>
    <submittedName>
        <fullName evidence="2">Lanthionine synthetase C-like protein</fullName>
    </submittedName>
</protein>
<dbReference type="PRINTS" id="PR01955">
    <property type="entry name" value="LANCFRANKIA"/>
</dbReference>
<sequence length="454" mass="51431">MTAVLALPPNRKVVLRKNAEQVIEVIADRLQNPEHIRQVALHANNVSSLAKAHPWGELSLSHGYPGTVLLYGELDRFDPNAGWDQLAHQHLLAIQQYLEEKGYQSISLFGGITGVAFATWTASRGGERYGRLLDRLHLQIAQALKEQIRNERARLQKEQGASAQYYDIIVGITGIGRYLLIQKNDPQLRELLEEILLDLVALSKPIVVNNETVPGWWIPQVGQFTEQDRQSFPKGNFNCGLAHGVPGPLALLSLAKLEGVEVEGQQEAIQRITEWILYWKQQDSYGVYWNDRVAWEEETEGVRHSHRHREAWCYGTPGVARALYLAGEALQDEGWKATSVQAFQSVFNRPELFWDIDSPTICHGTAGLLEMTLQMIYNSHDEQLQIHRDYLVHRQLKDFNPDYPFGYKDLEPQTIGYRSLDKVGLLEGAVGVGLSLLSYVKGEESKWSRSLLLH</sequence>
<evidence type="ECO:0000313" key="2">
    <source>
        <dbReference type="EMBL" id="SFT00692.1"/>
    </source>
</evidence>
<dbReference type="RefSeq" id="WP_176392143.1">
    <property type="nucleotide sequence ID" value="NZ_FPAA01000016.1"/>
</dbReference>
<dbReference type="InterPro" id="IPR007822">
    <property type="entry name" value="LANC-like"/>
</dbReference>
<dbReference type="Pfam" id="PF05147">
    <property type="entry name" value="LANC_like"/>
    <property type="match status" value="1"/>
</dbReference>
<evidence type="ECO:0000256" key="1">
    <source>
        <dbReference type="PIRSR" id="PIRSR607822-1"/>
    </source>
</evidence>
<dbReference type="SUPFAM" id="SSF158745">
    <property type="entry name" value="LanC-like"/>
    <property type="match status" value="1"/>
</dbReference>
<reference evidence="3" key="1">
    <citation type="submission" date="2016-10" db="EMBL/GenBank/DDBJ databases">
        <authorList>
            <person name="Varghese N."/>
            <person name="Submissions S."/>
        </authorList>
    </citation>
    <scope>NUCLEOTIDE SEQUENCE [LARGE SCALE GENOMIC DNA]</scope>
    <source>
        <strain evidence="3">DSM 45789</strain>
    </source>
</reference>
<dbReference type="PRINTS" id="PR01950">
    <property type="entry name" value="LANCSUPER"/>
</dbReference>
<feature type="binding site" evidence="1">
    <location>
        <position position="362"/>
    </location>
    <ligand>
        <name>Zn(2+)</name>
        <dbReference type="ChEBI" id="CHEBI:29105"/>
    </ligand>
</feature>
<keyword evidence="1" id="KW-0862">Zinc</keyword>
<feature type="binding site" evidence="1">
    <location>
        <position position="313"/>
    </location>
    <ligand>
        <name>Zn(2+)</name>
        <dbReference type="ChEBI" id="CHEBI:29105"/>
    </ligand>
</feature>
<evidence type="ECO:0000313" key="3">
    <source>
        <dbReference type="Proteomes" id="UP000198660"/>
    </source>
</evidence>
<dbReference type="InterPro" id="IPR033889">
    <property type="entry name" value="LanC"/>
</dbReference>